<gene>
    <name evidence="5" type="ORF">PNOK_0380500</name>
</gene>
<feature type="repeat" description="WD" evidence="3">
    <location>
        <begin position="79"/>
        <end position="120"/>
    </location>
</feature>
<dbReference type="Pfam" id="PF00400">
    <property type="entry name" value="WD40"/>
    <property type="match status" value="3"/>
</dbReference>
<keyword evidence="2" id="KW-0677">Repeat</keyword>
<dbReference type="PROSITE" id="PS50082">
    <property type="entry name" value="WD_REPEATS_2"/>
    <property type="match status" value="2"/>
</dbReference>
<name>A0A286UNL3_9AGAM</name>
<dbReference type="InterPro" id="IPR045151">
    <property type="entry name" value="DCAF8"/>
</dbReference>
<dbReference type="InterPro" id="IPR036322">
    <property type="entry name" value="WD40_repeat_dom_sf"/>
</dbReference>
<dbReference type="InParanoid" id="A0A286UNL3"/>
<dbReference type="PANTHER" id="PTHR15574:SF40">
    <property type="entry name" value="WD AND TETRATRICOPEPTIDE REPEATS PROTEIN 1"/>
    <property type="match status" value="1"/>
</dbReference>
<dbReference type="GO" id="GO:0080008">
    <property type="term" value="C:Cul4-RING E3 ubiquitin ligase complex"/>
    <property type="evidence" value="ECO:0007669"/>
    <property type="project" value="TreeGrafter"/>
</dbReference>
<comment type="caution">
    <text evidence="5">The sequence shown here is derived from an EMBL/GenBank/DDBJ whole genome shotgun (WGS) entry which is preliminary data.</text>
</comment>
<dbReference type="SMART" id="SM00320">
    <property type="entry name" value="WD40"/>
    <property type="match status" value="5"/>
</dbReference>
<dbReference type="PROSITE" id="PS50294">
    <property type="entry name" value="WD_REPEATS_REGION"/>
    <property type="match status" value="1"/>
</dbReference>
<dbReference type="InterPro" id="IPR015943">
    <property type="entry name" value="WD40/YVTN_repeat-like_dom_sf"/>
</dbReference>
<dbReference type="OrthoDB" id="2414538at2759"/>
<dbReference type="Proteomes" id="UP000217199">
    <property type="component" value="Unassembled WGS sequence"/>
</dbReference>
<organism evidence="5 6">
    <name type="scientific">Pyrrhoderma noxium</name>
    <dbReference type="NCBI Taxonomy" id="2282107"/>
    <lineage>
        <taxon>Eukaryota</taxon>
        <taxon>Fungi</taxon>
        <taxon>Dikarya</taxon>
        <taxon>Basidiomycota</taxon>
        <taxon>Agaricomycotina</taxon>
        <taxon>Agaricomycetes</taxon>
        <taxon>Hymenochaetales</taxon>
        <taxon>Hymenochaetaceae</taxon>
        <taxon>Pyrrhoderma</taxon>
    </lineage>
</organism>
<dbReference type="EMBL" id="NBII01000003">
    <property type="protein sequence ID" value="PAV21178.1"/>
    <property type="molecule type" value="Genomic_DNA"/>
</dbReference>
<dbReference type="Gene3D" id="2.130.10.10">
    <property type="entry name" value="YVTN repeat-like/Quinoprotein amine dehydrogenase"/>
    <property type="match status" value="3"/>
</dbReference>
<protein>
    <submittedName>
        <fullName evidence="5">WD40 domain containing protein</fullName>
    </submittedName>
</protein>
<evidence type="ECO:0000256" key="2">
    <source>
        <dbReference type="ARBA" id="ARBA00022737"/>
    </source>
</evidence>
<accession>A0A286UNL3</accession>
<proteinExistence type="predicted"/>
<evidence type="ECO:0000256" key="4">
    <source>
        <dbReference type="SAM" id="MobiDB-lite"/>
    </source>
</evidence>
<feature type="compositionally biased region" description="Acidic residues" evidence="4">
    <location>
        <begin position="380"/>
        <end position="390"/>
    </location>
</feature>
<feature type="repeat" description="WD" evidence="3">
    <location>
        <begin position="130"/>
        <end position="164"/>
    </location>
</feature>
<evidence type="ECO:0000313" key="5">
    <source>
        <dbReference type="EMBL" id="PAV21178.1"/>
    </source>
</evidence>
<dbReference type="GO" id="GO:0045717">
    <property type="term" value="P:negative regulation of fatty acid biosynthetic process"/>
    <property type="evidence" value="ECO:0007669"/>
    <property type="project" value="TreeGrafter"/>
</dbReference>
<keyword evidence="1 3" id="KW-0853">WD repeat</keyword>
<dbReference type="PANTHER" id="PTHR15574">
    <property type="entry name" value="WD REPEAT DOMAIN-CONTAINING FAMILY"/>
    <property type="match status" value="1"/>
</dbReference>
<dbReference type="GO" id="GO:0005737">
    <property type="term" value="C:cytoplasm"/>
    <property type="evidence" value="ECO:0007669"/>
    <property type="project" value="TreeGrafter"/>
</dbReference>
<evidence type="ECO:0000313" key="6">
    <source>
        <dbReference type="Proteomes" id="UP000217199"/>
    </source>
</evidence>
<dbReference type="AlphaFoldDB" id="A0A286UNL3"/>
<dbReference type="STRING" id="2282107.A0A286UNL3"/>
<evidence type="ECO:0000256" key="3">
    <source>
        <dbReference type="PROSITE-ProRule" id="PRU00221"/>
    </source>
</evidence>
<dbReference type="InterPro" id="IPR001680">
    <property type="entry name" value="WD40_rpt"/>
</dbReference>
<dbReference type="SUPFAM" id="SSF50978">
    <property type="entry name" value="WD40 repeat-like"/>
    <property type="match status" value="1"/>
</dbReference>
<dbReference type="FunCoup" id="A0A286UNL3">
    <property type="interactions" value="53"/>
</dbReference>
<feature type="region of interest" description="Disordered" evidence="4">
    <location>
        <begin position="1"/>
        <end position="24"/>
    </location>
</feature>
<reference evidence="5 6" key="1">
    <citation type="journal article" date="2017" name="Mol. Ecol.">
        <title>Comparative and population genomic landscape of Phellinus noxius: A hypervariable fungus causing root rot in trees.</title>
        <authorList>
            <person name="Chung C.L."/>
            <person name="Lee T.J."/>
            <person name="Akiba M."/>
            <person name="Lee H.H."/>
            <person name="Kuo T.H."/>
            <person name="Liu D."/>
            <person name="Ke H.M."/>
            <person name="Yokoi T."/>
            <person name="Roa M.B."/>
            <person name="Lu M.J."/>
            <person name="Chang Y.Y."/>
            <person name="Ann P.J."/>
            <person name="Tsai J.N."/>
            <person name="Chen C.Y."/>
            <person name="Tzean S.S."/>
            <person name="Ota Y."/>
            <person name="Hattori T."/>
            <person name="Sahashi N."/>
            <person name="Liou R.F."/>
            <person name="Kikuchi T."/>
            <person name="Tsai I.J."/>
        </authorList>
    </citation>
    <scope>NUCLEOTIDE SEQUENCE [LARGE SCALE GENOMIC DNA]</scope>
    <source>
        <strain evidence="5 6">FFPRI411160</strain>
    </source>
</reference>
<evidence type="ECO:0000256" key="1">
    <source>
        <dbReference type="ARBA" id="ARBA00022574"/>
    </source>
</evidence>
<feature type="compositionally biased region" description="Polar residues" evidence="4">
    <location>
        <begin position="348"/>
        <end position="362"/>
    </location>
</feature>
<feature type="region of interest" description="Disordered" evidence="4">
    <location>
        <begin position="348"/>
        <end position="401"/>
    </location>
</feature>
<sequence length="557" mass="61886">MDSDTSLNSSSRNSYTSLGSSSSGCVTWKMKTRGSQDFSCHLASSCSQFSAVTRYRQKILLNAYREPLDRVNELGDDRGYGHTGCVNALSWAFDGDILLSGGDDTTLRLWKLDHQDDTTPYPYKQISCIRTGHSGNIFNAHFLPSSSRIASVAADRQVRVFDTERVLSSSSPNLGTDFSERQTCIRTFTCHSGRTKRVVLEESSDKFLTVAEDGTVRQHDLRTPHKCSKNRGRCPPPLVTLPHELSTLALSPLTPYLFVVAGEAPYGYLFDRRQTGRALLSEWGVPCNDGEYVTCVRRFGRKDRPSDKYNTDHITGARMADTNGHEVLLSYSGDAIYLYSTLDDPSENENGLSAMLPNNSSSEVEDLMDVETSSDGSGNSDDDDDDDDSVTSDPQPIILGRNSVKYAPNVPVIMPRRRFSGHCNTETVKDVNFIGVEDEFVTSGSDDGNFFLWEKATGRLHGIYEGDGSVVNVIENHPRLPLIACSGIDTTIKLFAPTGEQSKFSKTEAADRISETNAERSQIQSTFHITTFSRLLWQYRAMLRQAEEEETYTEELS</sequence>
<keyword evidence="6" id="KW-1185">Reference proteome</keyword>